<evidence type="ECO:0008006" key="4">
    <source>
        <dbReference type="Google" id="ProtNLM"/>
    </source>
</evidence>
<dbReference type="InterPro" id="IPR021858">
    <property type="entry name" value="Fun_TF"/>
</dbReference>
<dbReference type="EMBL" id="CAJSTJ010000121">
    <property type="protein sequence ID" value="CAG7557809.1"/>
    <property type="molecule type" value="Genomic_DNA"/>
</dbReference>
<sequence>MVVTAIVTVATCHYIQSLTGSTLPGLPPPVTDQAPPLITPKTDIAGLPTSERALVNYYLLSKELILKLVSSHLAMQYPRARDEASVIAIVLLAVLDIFESGSGAWNVHLEASKKLIEPGSINRSIVWDSSVEALLCEAATFQILGSSLARPGALNSESTLPVTQIRTSSPVAPIGCPVAILSAIETFALKRRVNGMFALQIADVEYLKDTLNRLRSYDIAAWAMNITVNESMVPYMDLIQLGTIWRLSAEIYACYVLFNLTGDASILKPSLVDDLIARYTFLEREDDNLLKCLIWPTFIAGAATINQQRRPWKAYGRNMI</sequence>
<name>A0A8J2IQ72_FUSEQ</name>
<organism evidence="2 3">
    <name type="scientific">Fusarium equiseti</name>
    <name type="common">Fusarium scirpi</name>
    <dbReference type="NCBI Taxonomy" id="61235"/>
    <lineage>
        <taxon>Eukaryota</taxon>
        <taxon>Fungi</taxon>
        <taxon>Dikarya</taxon>
        <taxon>Ascomycota</taxon>
        <taxon>Pezizomycotina</taxon>
        <taxon>Sordariomycetes</taxon>
        <taxon>Hypocreomycetidae</taxon>
        <taxon>Hypocreales</taxon>
        <taxon>Nectriaceae</taxon>
        <taxon>Fusarium</taxon>
        <taxon>Fusarium incarnatum-equiseti species complex</taxon>
    </lineage>
</organism>
<proteinExistence type="predicted"/>
<keyword evidence="1" id="KW-0539">Nucleus</keyword>
<evidence type="ECO:0000256" key="1">
    <source>
        <dbReference type="ARBA" id="ARBA00023242"/>
    </source>
</evidence>
<evidence type="ECO:0000313" key="2">
    <source>
        <dbReference type="EMBL" id="CAG7557809.1"/>
    </source>
</evidence>
<gene>
    <name evidence="2" type="ORF">FEQUK3_LOCUS3548</name>
</gene>
<reference evidence="2" key="1">
    <citation type="submission" date="2021-05" db="EMBL/GenBank/DDBJ databases">
        <authorList>
            <person name="Khan N."/>
        </authorList>
    </citation>
    <scope>NUCLEOTIDE SEQUENCE</scope>
</reference>
<dbReference type="Proteomes" id="UP000693738">
    <property type="component" value="Unassembled WGS sequence"/>
</dbReference>
<dbReference type="Pfam" id="PF11951">
    <property type="entry name" value="Fungal_trans_2"/>
    <property type="match status" value="1"/>
</dbReference>
<evidence type="ECO:0000313" key="3">
    <source>
        <dbReference type="Proteomes" id="UP000693738"/>
    </source>
</evidence>
<accession>A0A8J2IQ72</accession>
<protein>
    <recommendedName>
        <fullName evidence="4">C6 transcription factor</fullName>
    </recommendedName>
</protein>
<dbReference type="AlphaFoldDB" id="A0A8J2IQ72"/>
<comment type="caution">
    <text evidence="2">The sequence shown here is derived from an EMBL/GenBank/DDBJ whole genome shotgun (WGS) entry which is preliminary data.</text>
</comment>